<protein>
    <submittedName>
        <fullName evidence="1">Uncharacterized protein</fullName>
    </submittedName>
</protein>
<name>A0A2P2NMC6_RHIMU</name>
<accession>A0A2P2NMC6</accession>
<dbReference type="AlphaFoldDB" id="A0A2P2NMC6"/>
<reference evidence="1" key="1">
    <citation type="submission" date="2018-02" db="EMBL/GenBank/DDBJ databases">
        <title>Rhizophora mucronata_Transcriptome.</title>
        <authorList>
            <person name="Meera S.P."/>
            <person name="Sreeshan A."/>
            <person name="Augustine A."/>
        </authorList>
    </citation>
    <scope>NUCLEOTIDE SEQUENCE</scope>
    <source>
        <tissue evidence="1">Leaf</tissue>
    </source>
</reference>
<sequence length="19" mass="2105">MTICVCVCIKMHKAPSLKV</sequence>
<dbReference type="EMBL" id="GGEC01063155">
    <property type="protein sequence ID" value="MBX43639.1"/>
    <property type="molecule type" value="Transcribed_RNA"/>
</dbReference>
<organism evidence="1">
    <name type="scientific">Rhizophora mucronata</name>
    <name type="common">Asiatic mangrove</name>
    <dbReference type="NCBI Taxonomy" id="61149"/>
    <lineage>
        <taxon>Eukaryota</taxon>
        <taxon>Viridiplantae</taxon>
        <taxon>Streptophyta</taxon>
        <taxon>Embryophyta</taxon>
        <taxon>Tracheophyta</taxon>
        <taxon>Spermatophyta</taxon>
        <taxon>Magnoliopsida</taxon>
        <taxon>eudicotyledons</taxon>
        <taxon>Gunneridae</taxon>
        <taxon>Pentapetalae</taxon>
        <taxon>rosids</taxon>
        <taxon>fabids</taxon>
        <taxon>Malpighiales</taxon>
        <taxon>Rhizophoraceae</taxon>
        <taxon>Rhizophora</taxon>
    </lineage>
</organism>
<proteinExistence type="predicted"/>
<evidence type="ECO:0000313" key="1">
    <source>
        <dbReference type="EMBL" id="MBX43639.1"/>
    </source>
</evidence>